<protein>
    <submittedName>
        <fullName evidence="3">Pilus assembly protein</fullName>
    </submittedName>
</protein>
<dbReference type="RefSeq" id="WP_271091791.1">
    <property type="nucleotide sequence ID" value="NZ_JAPJZH010000017.1"/>
</dbReference>
<keyword evidence="1" id="KW-0812">Transmembrane</keyword>
<sequence>MNPTTKPDSKLPLKHLWARFGALLGDKKGVGAVEFAFVAPILVVLYIGAVEMTVALSVDTKVSRAGNITLDLITQATSTSKDELDDMEDVAASILAPYTPDNVELVYTAITINAAGDKATVTWSWANGALIPPAVGTDVTAEMPTSLLIADAFYVRGEIGNTHNFITSIPFTGRTMSSLDLTETYFMRPRLGTTITCDDCNT</sequence>
<reference evidence="3" key="1">
    <citation type="submission" date="2022-11" db="EMBL/GenBank/DDBJ databases">
        <title>Hoeflea poritis sp. nov., isolated from scleractinian coral Porites lutea.</title>
        <authorList>
            <person name="Zhang G."/>
            <person name="Wei Q."/>
            <person name="Cai L."/>
        </authorList>
    </citation>
    <scope>NUCLEOTIDE SEQUENCE</scope>
    <source>
        <strain evidence="3">E7-10</strain>
    </source>
</reference>
<feature type="domain" description="TadE-like" evidence="2">
    <location>
        <begin position="29"/>
        <end position="65"/>
    </location>
</feature>
<dbReference type="InterPro" id="IPR012495">
    <property type="entry name" value="TadE-like_dom"/>
</dbReference>
<keyword evidence="1" id="KW-1133">Transmembrane helix</keyword>
<keyword evidence="4" id="KW-1185">Reference proteome</keyword>
<comment type="caution">
    <text evidence="3">The sequence shown here is derived from an EMBL/GenBank/DDBJ whole genome shotgun (WGS) entry which is preliminary data.</text>
</comment>
<organism evidence="3 4">
    <name type="scientific">Hoeflea poritis</name>
    <dbReference type="NCBI Taxonomy" id="2993659"/>
    <lineage>
        <taxon>Bacteria</taxon>
        <taxon>Pseudomonadati</taxon>
        <taxon>Pseudomonadota</taxon>
        <taxon>Alphaproteobacteria</taxon>
        <taxon>Hyphomicrobiales</taxon>
        <taxon>Rhizobiaceae</taxon>
        <taxon>Hoeflea</taxon>
    </lineage>
</organism>
<evidence type="ECO:0000259" key="2">
    <source>
        <dbReference type="Pfam" id="PF07811"/>
    </source>
</evidence>
<evidence type="ECO:0000256" key="1">
    <source>
        <dbReference type="SAM" id="Phobius"/>
    </source>
</evidence>
<gene>
    <name evidence="3" type="ORF">OOZ53_21505</name>
</gene>
<evidence type="ECO:0000313" key="4">
    <source>
        <dbReference type="Proteomes" id="UP001148313"/>
    </source>
</evidence>
<accession>A0ABT4VTD5</accession>
<evidence type="ECO:0000313" key="3">
    <source>
        <dbReference type="EMBL" id="MDA4847949.1"/>
    </source>
</evidence>
<dbReference type="Pfam" id="PF07811">
    <property type="entry name" value="TadE"/>
    <property type="match status" value="1"/>
</dbReference>
<feature type="transmembrane region" description="Helical" evidence="1">
    <location>
        <begin position="35"/>
        <end position="58"/>
    </location>
</feature>
<dbReference type="Proteomes" id="UP001148313">
    <property type="component" value="Unassembled WGS sequence"/>
</dbReference>
<name>A0ABT4VTD5_9HYPH</name>
<keyword evidence="1" id="KW-0472">Membrane</keyword>
<dbReference type="EMBL" id="JAPJZH010000017">
    <property type="protein sequence ID" value="MDA4847949.1"/>
    <property type="molecule type" value="Genomic_DNA"/>
</dbReference>
<proteinExistence type="predicted"/>